<dbReference type="PANTHER" id="PTHR38439:SF2">
    <property type="entry name" value="OUTER MEMBRANE PROTEIN H.8"/>
    <property type="match status" value="1"/>
</dbReference>
<keyword evidence="2 5" id="KW-0479">Metal-binding</keyword>
<dbReference type="OrthoDB" id="9814063at2"/>
<evidence type="ECO:0000256" key="2">
    <source>
        <dbReference type="ARBA" id="ARBA00022723"/>
    </source>
</evidence>
<comment type="caution">
    <text evidence="7">The sequence shown here is derived from an EMBL/GenBank/DDBJ whole genome shotgun (WGS) entry which is preliminary data.</text>
</comment>
<dbReference type="InterPro" id="IPR050845">
    <property type="entry name" value="Cu-binding_ET"/>
</dbReference>
<gene>
    <name evidence="7" type="ORF">DFR29_106288</name>
</gene>
<feature type="domain" description="Blue (type 1) copper" evidence="6">
    <location>
        <begin position="24"/>
        <end position="149"/>
    </location>
</feature>
<evidence type="ECO:0000259" key="6">
    <source>
        <dbReference type="Pfam" id="PF00127"/>
    </source>
</evidence>
<evidence type="ECO:0000256" key="4">
    <source>
        <dbReference type="ARBA" id="ARBA00023008"/>
    </source>
</evidence>
<name>A0A4V3DMF5_9GAMM</name>
<keyword evidence="5" id="KW-0574">Periplasm</keyword>
<keyword evidence="1 5" id="KW-0813">Transport</keyword>
<feature type="signal peptide" evidence="5">
    <location>
        <begin position="1"/>
        <end position="20"/>
    </location>
</feature>
<dbReference type="GO" id="GO:0042597">
    <property type="term" value="C:periplasmic space"/>
    <property type="evidence" value="ECO:0007669"/>
    <property type="project" value="UniProtKB-SubCell"/>
</dbReference>
<dbReference type="RefSeq" id="WP_133818876.1">
    <property type="nucleotide sequence ID" value="NZ_SNZH01000006.1"/>
</dbReference>
<dbReference type="InterPro" id="IPR028871">
    <property type="entry name" value="BlueCu_1_BS"/>
</dbReference>
<dbReference type="InterPro" id="IPR000923">
    <property type="entry name" value="BlueCu_1"/>
</dbReference>
<keyword evidence="4 5" id="KW-0186">Copper</keyword>
<accession>A0A4V3DMF5</accession>
<comment type="subcellular location">
    <subcellularLocation>
        <location evidence="5">Periplasm</location>
    </subcellularLocation>
</comment>
<sequence length="149" mass="15359">MLFRCIVVAGALLATATTHAAPPCALAIEGNDAMAFNVAELVVPAGCTQVKLTLKHSGTLAAEIMGHNWVLAESANLDALTAAAATAELADSYLPKGDARVIAHTPVIGGGEVASVTFSTAKLKKGGDYTFFCSFPGHWSMMKGKLVVN</sequence>
<evidence type="ECO:0000256" key="3">
    <source>
        <dbReference type="ARBA" id="ARBA00022982"/>
    </source>
</evidence>
<dbReference type="InterPro" id="IPR008972">
    <property type="entry name" value="Cupredoxin"/>
</dbReference>
<feature type="chain" id="PRO_5021007802" description="Azurin" evidence="5">
    <location>
        <begin position="21"/>
        <end position="149"/>
    </location>
</feature>
<keyword evidence="8" id="KW-1185">Reference proteome</keyword>
<comment type="function">
    <text evidence="5">Transfers electrons from cytochrome c551 to cytochrome oxidase.</text>
</comment>
<dbReference type="Pfam" id="PF00127">
    <property type="entry name" value="Copper-bind"/>
    <property type="match status" value="1"/>
</dbReference>
<dbReference type="Gene3D" id="2.60.40.420">
    <property type="entry name" value="Cupredoxins - blue copper proteins"/>
    <property type="match status" value="1"/>
</dbReference>
<proteinExistence type="predicted"/>
<evidence type="ECO:0000313" key="7">
    <source>
        <dbReference type="EMBL" id="TDR44140.1"/>
    </source>
</evidence>
<dbReference type="GO" id="GO:0005507">
    <property type="term" value="F:copper ion binding"/>
    <property type="evidence" value="ECO:0007669"/>
    <property type="project" value="UniProtKB-UniRule"/>
</dbReference>
<dbReference type="PROSITE" id="PS00196">
    <property type="entry name" value="COPPER_BLUE"/>
    <property type="match status" value="1"/>
</dbReference>
<dbReference type="Proteomes" id="UP000295293">
    <property type="component" value="Unassembled WGS sequence"/>
</dbReference>
<dbReference type="AlphaFoldDB" id="A0A4V3DMF5"/>
<dbReference type="EMBL" id="SNZH01000006">
    <property type="protein sequence ID" value="TDR44140.1"/>
    <property type="molecule type" value="Genomic_DNA"/>
</dbReference>
<organism evidence="7 8">
    <name type="scientific">Tahibacter aquaticus</name>
    <dbReference type="NCBI Taxonomy" id="520092"/>
    <lineage>
        <taxon>Bacteria</taxon>
        <taxon>Pseudomonadati</taxon>
        <taxon>Pseudomonadota</taxon>
        <taxon>Gammaproteobacteria</taxon>
        <taxon>Lysobacterales</taxon>
        <taxon>Rhodanobacteraceae</taxon>
        <taxon>Tahibacter</taxon>
    </lineage>
</organism>
<dbReference type="GO" id="GO:0009055">
    <property type="term" value="F:electron transfer activity"/>
    <property type="evidence" value="ECO:0007669"/>
    <property type="project" value="InterPro"/>
</dbReference>
<keyword evidence="3 5" id="KW-0249">Electron transport</keyword>
<evidence type="ECO:0000256" key="5">
    <source>
        <dbReference type="RuleBase" id="RU363017"/>
    </source>
</evidence>
<dbReference type="SUPFAM" id="SSF49503">
    <property type="entry name" value="Cupredoxins"/>
    <property type="match status" value="1"/>
</dbReference>
<dbReference type="CDD" id="cd13922">
    <property type="entry name" value="Azurin"/>
    <property type="match status" value="1"/>
</dbReference>
<evidence type="ECO:0000313" key="8">
    <source>
        <dbReference type="Proteomes" id="UP000295293"/>
    </source>
</evidence>
<reference evidence="7 8" key="1">
    <citation type="submission" date="2019-03" db="EMBL/GenBank/DDBJ databases">
        <title>Genomic Encyclopedia of Type Strains, Phase IV (KMG-IV): sequencing the most valuable type-strain genomes for metagenomic binning, comparative biology and taxonomic classification.</title>
        <authorList>
            <person name="Goeker M."/>
        </authorList>
    </citation>
    <scope>NUCLEOTIDE SEQUENCE [LARGE SCALE GENOMIC DNA]</scope>
    <source>
        <strain evidence="7 8">DSM 21667</strain>
    </source>
</reference>
<protein>
    <recommendedName>
        <fullName evidence="5">Azurin</fullName>
    </recommendedName>
</protein>
<dbReference type="NCBIfam" id="TIGR02695">
    <property type="entry name" value="azurin"/>
    <property type="match status" value="1"/>
</dbReference>
<dbReference type="InterPro" id="IPR014068">
    <property type="entry name" value="Azurin"/>
</dbReference>
<keyword evidence="5" id="KW-0732">Signal</keyword>
<evidence type="ECO:0000256" key="1">
    <source>
        <dbReference type="ARBA" id="ARBA00022448"/>
    </source>
</evidence>
<dbReference type="PANTHER" id="PTHR38439">
    <property type="entry name" value="AURACYANIN-B"/>
    <property type="match status" value="1"/>
</dbReference>